<evidence type="ECO:0000259" key="1">
    <source>
        <dbReference type="Pfam" id="PF19289"/>
    </source>
</evidence>
<dbReference type="GO" id="GO:0006508">
    <property type="term" value="P:proteolysis"/>
    <property type="evidence" value="ECO:0007669"/>
    <property type="project" value="InterPro"/>
</dbReference>
<dbReference type="GO" id="GO:0008237">
    <property type="term" value="F:metallopeptidase activity"/>
    <property type="evidence" value="ECO:0007669"/>
    <property type="project" value="InterPro"/>
</dbReference>
<comment type="caution">
    <text evidence="2">The sequence shown here is derived from an EMBL/GenBank/DDBJ whole genome shotgun (WGS) entry which is preliminary data.</text>
</comment>
<dbReference type="PANTHER" id="PTHR43666:SF1">
    <property type="entry name" value="CONSERVED PROTEIN"/>
    <property type="match status" value="1"/>
</dbReference>
<evidence type="ECO:0000313" key="3">
    <source>
        <dbReference type="Proteomes" id="UP000777784"/>
    </source>
</evidence>
<sequence length="440" mass="48912">MQNLFISIADHAVSLLKGDEVINLSFEGEDSDFVRFNHNGIRQPGSVRSCDVGIDLIRGQTHAQIQVALTGIAEADQARVKASIEELRARLDHIPEDPHLLYATNVNSTERKGEDQLPDRDQAIGAILRGGAGKDLVGIYAQGPIYRGFANNLGQRNWFESRSFNFDYSLYLRDDKAVKSAYAGFKWDDAEFNRKLAEAGDQLELLNQEAKTIPRGKYRAYFSPAAINEIAGTLSWMGFGLKNHRSKISSLIKMTEGDETVNPAVTMSENTAEGIAPNFDGKGFIKPDKVVMIDGGKFRDALVSPRTAKEYGEETNAAEGEEWPLSFDMAGGDLRQDEILQKLGTGAYINNLHYLNYSDRAACRITGMTRFATFWVENGRIVAPLNVMRFDESFYRMFGENLIALTKDREMILSNMTYGGRQVSSARLPGALVEAFAFTL</sequence>
<proteinExistence type="predicted"/>
<dbReference type="SUPFAM" id="SSF111283">
    <property type="entry name" value="Putative modulator of DNA gyrase, PmbA/TldD"/>
    <property type="match status" value="1"/>
</dbReference>
<dbReference type="InterPro" id="IPR036059">
    <property type="entry name" value="TldD/PmbA_sf"/>
</dbReference>
<dbReference type="EMBL" id="JAHJDP010000114">
    <property type="protein sequence ID" value="MBU2693124.1"/>
    <property type="molecule type" value="Genomic_DNA"/>
</dbReference>
<reference evidence="2" key="1">
    <citation type="submission" date="2021-05" db="EMBL/GenBank/DDBJ databases">
        <title>Energy efficiency and biological interactions define the core microbiome of deep oligotrophic groundwater.</title>
        <authorList>
            <person name="Mehrshad M."/>
            <person name="Lopez-Fernandez M."/>
            <person name="Bell E."/>
            <person name="Bernier-Latmani R."/>
            <person name="Bertilsson S."/>
            <person name="Dopson M."/>
        </authorList>
    </citation>
    <scope>NUCLEOTIDE SEQUENCE</scope>
    <source>
        <strain evidence="2">Modern_marine.mb.64</strain>
    </source>
</reference>
<accession>A0A948S3H7</accession>
<dbReference type="PANTHER" id="PTHR43666">
    <property type="entry name" value="TLDD PROTEIN"/>
    <property type="match status" value="1"/>
</dbReference>
<dbReference type="Pfam" id="PF19289">
    <property type="entry name" value="PmbA_TldD_3rd"/>
    <property type="match status" value="1"/>
</dbReference>
<protein>
    <submittedName>
        <fullName evidence="2">TldE/PmbA family protein</fullName>
    </submittedName>
</protein>
<dbReference type="AlphaFoldDB" id="A0A948S3H7"/>
<dbReference type="InterPro" id="IPR045569">
    <property type="entry name" value="Metalloprtase-TldD/E_C"/>
</dbReference>
<dbReference type="Proteomes" id="UP000777784">
    <property type="component" value="Unassembled WGS sequence"/>
</dbReference>
<feature type="domain" description="Metalloprotease TldD/E C-terminal" evidence="1">
    <location>
        <begin position="216"/>
        <end position="437"/>
    </location>
</feature>
<gene>
    <name evidence="2" type="ORF">KJ970_19580</name>
</gene>
<name>A0A948S3H7_UNCEI</name>
<evidence type="ECO:0000313" key="2">
    <source>
        <dbReference type="EMBL" id="MBU2693124.1"/>
    </source>
</evidence>
<organism evidence="2 3">
    <name type="scientific">Eiseniibacteriota bacterium</name>
    <dbReference type="NCBI Taxonomy" id="2212470"/>
    <lineage>
        <taxon>Bacteria</taxon>
        <taxon>Candidatus Eiseniibacteriota</taxon>
    </lineage>
</organism>